<dbReference type="InterPro" id="IPR001293">
    <property type="entry name" value="Znf_TRAF"/>
</dbReference>
<dbReference type="SUPFAM" id="SSF49599">
    <property type="entry name" value="TRAF domain-like"/>
    <property type="match status" value="1"/>
</dbReference>
<dbReference type="PROSITE" id="PS50089">
    <property type="entry name" value="ZF_RING_2"/>
    <property type="match status" value="1"/>
</dbReference>
<accession>A0A7M5VEN2</accession>
<dbReference type="GO" id="GO:0008270">
    <property type="term" value="F:zinc ion binding"/>
    <property type="evidence" value="ECO:0007669"/>
    <property type="project" value="UniProtKB-KW"/>
</dbReference>
<evidence type="ECO:0000256" key="2">
    <source>
        <dbReference type="ARBA" id="ARBA00022771"/>
    </source>
</evidence>
<keyword evidence="2 4" id="KW-0863">Zinc-finger</keyword>
<dbReference type="PANTHER" id="PTHR10131:SF94">
    <property type="entry name" value="TNF RECEPTOR-ASSOCIATED FACTOR 4"/>
    <property type="match status" value="1"/>
</dbReference>
<dbReference type="PANTHER" id="PTHR10131">
    <property type="entry name" value="TNF RECEPTOR ASSOCIATED FACTOR"/>
    <property type="match status" value="1"/>
</dbReference>
<dbReference type="PROSITE" id="PS00518">
    <property type="entry name" value="ZF_RING_1"/>
    <property type="match status" value="1"/>
</dbReference>
<proteinExistence type="predicted"/>
<keyword evidence="3 4" id="KW-0862">Zinc</keyword>
<dbReference type="GO" id="GO:0043122">
    <property type="term" value="P:regulation of canonical NF-kappaB signal transduction"/>
    <property type="evidence" value="ECO:0007669"/>
    <property type="project" value="TreeGrafter"/>
</dbReference>
<evidence type="ECO:0000256" key="4">
    <source>
        <dbReference type="PROSITE-ProRule" id="PRU00207"/>
    </source>
</evidence>
<organism evidence="7 8">
    <name type="scientific">Clytia hemisphaerica</name>
    <dbReference type="NCBI Taxonomy" id="252671"/>
    <lineage>
        <taxon>Eukaryota</taxon>
        <taxon>Metazoa</taxon>
        <taxon>Cnidaria</taxon>
        <taxon>Hydrozoa</taxon>
        <taxon>Hydroidolina</taxon>
        <taxon>Leptothecata</taxon>
        <taxon>Obeliida</taxon>
        <taxon>Clytiidae</taxon>
        <taxon>Clytia</taxon>
    </lineage>
</organism>
<dbReference type="Pfam" id="PF13445">
    <property type="entry name" value="zf-RING_UBOX"/>
    <property type="match status" value="1"/>
</dbReference>
<evidence type="ECO:0000313" key="8">
    <source>
        <dbReference type="Proteomes" id="UP000594262"/>
    </source>
</evidence>
<dbReference type="RefSeq" id="XP_066935220.1">
    <property type="nucleotide sequence ID" value="XM_067079119.1"/>
</dbReference>
<evidence type="ECO:0000256" key="1">
    <source>
        <dbReference type="ARBA" id="ARBA00022723"/>
    </source>
</evidence>
<feature type="zinc finger region" description="TRAF-type" evidence="4">
    <location>
        <begin position="162"/>
        <end position="208"/>
    </location>
</feature>
<evidence type="ECO:0000256" key="3">
    <source>
        <dbReference type="ARBA" id="ARBA00022833"/>
    </source>
</evidence>
<keyword evidence="8" id="KW-1185">Reference proteome</keyword>
<feature type="zinc finger region" description="TRAF-type" evidence="4">
    <location>
        <begin position="107"/>
        <end position="153"/>
    </location>
</feature>
<dbReference type="EnsemblMetazoa" id="CLYHEMT010172.2">
    <property type="protein sequence ID" value="CLYHEMP010172.2"/>
    <property type="gene ID" value="CLYHEMG010172"/>
</dbReference>
<dbReference type="InterPro" id="IPR027370">
    <property type="entry name" value="Znf-RING_euk"/>
</dbReference>
<reference evidence="7" key="1">
    <citation type="submission" date="2021-01" db="UniProtKB">
        <authorList>
            <consortium name="EnsemblMetazoa"/>
        </authorList>
    </citation>
    <scope>IDENTIFICATION</scope>
</reference>
<dbReference type="PROSITE" id="PS50145">
    <property type="entry name" value="ZF_TRAF"/>
    <property type="match status" value="2"/>
</dbReference>
<dbReference type="GeneID" id="136822809"/>
<dbReference type="SUPFAM" id="SSF57850">
    <property type="entry name" value="RING/U-box"/>
    <property type="match status" value="1"/>
</dbReference>
<dbReference type="AlphaFoldDB" id="A0A7M5VEN2"/>
<feature type="domain" description="RING-type" evidence="5">
    <location>
        <begin position="24"/>
        <end position="66"/>
    </location>
</feature>
<feature type="domain" description="TRAF-type" evidence="6">
    <location>
        <begin position="107"/>
        <end position="153"/>
    </location>
</feature>
<dbReference type="Gene3D" id="3.30.40.10">
    <property type="entry name" value="Zinc/RING finger domain, C3HC4 (zinc finger)"/>
    <property type="match status" value="2"/>
</dbReference>
<name>A0A7M5VEN2_9CNID</name>
<feature type="domain" description="TRAF-type" evidence="6">
    <location>
        <begin position="162"/>
        <end position="208"/>
    </location>
</feature>
<dbReference type="OrthoDB" id="9049620at2759"/>
<keyword evidence="1 4" id="KW-0479">Metal-binding</keyword>
<sequence length="255" mass="29370">MTNKTGGYDVEFVHEDIYSNYSTCSICLLVLREPMQAQDCGHRFCKSCLVGLKKCENDDYICPEDRSSMKLFSDKGREREILGILVKCTNNKSGGEWKNELRQLEDHQLECGYEETKCVITSCSKRVQRRMLDLHHATECIYRFTTCLYCTEEYMHCDEEDHMLECEEFLLCCDYCTEAKIPRKKMDGHISNDCVKVPHSCPFKTIGCHEKLLSGELAKHNSSSIENHLLLALNQINRQNEKIIAPVKGALMRST</sequence>
<dbReference type="InterPro" id="IPR001841">
    <property type="entry name" value="Znf_RING"/>
</dbReference>
<evidence type="ECO:0000259" key="6">
    <source>
        <dbReference type="PROSITE" id="PS50145"/>
    </source>
</evidence>
<evidence type="ECO:0000313" key="7">
    <source>
        <dbReference type="EnsemblMetazoa" id="CLYHEMP010172.2"/>
    </source>
</evidence>
<evidence type="ECO:0000259" key="5">
    <source>
        <dbReference type="PROSITE" id="PS50089"/>
    </source>
</evidence>
<dbReference type="Pfam" id="PF02176">
    <property type="entry name" value="zf-TRAF"/>
    <property type="match status" value="1"/>
</dbReference>
<dbReference type="InterPro" id="IPR013083">
    <property type="entry name" value="Znf_RING/FYVE/PHD"/>
</dbReference>
<dbReference type="SMART" id="SM00184">
    <property type="entry name" value="RING"/>
    <property type="match status" value="1"/>
</dbReference>
<dbReference type="Proteomes" id="UP000594262">
    <property type="component" value="Unplaced"/>
</dbReference>
<dbReference type="InterPro" id="IPR017907">
    <property type="entry name" value="Znf_RING_CS"/>
</dbReference>
<protein>
    <submittedName>
        <fullName evidence="7">Uncharacterized protein</fullName>
    </submittedName>
</protein>